<organism evidence="2 3">
    <name type="scientific">Escherichia coli</name>
    <dbReference type="NCBI Taxonomy" id="562"/>
    <lineage>
        <taxon>Bacteria</taxon>
        <taxon>Pseudomonadati</taxon>
        <taxon>Pseudomonadota</taxon>
        <taxon>Gammaproteobacteria</taxon>
        <taxon>Enterobacterales</taxon>
        <taxon>Enterobacteriaceae</taxon>
        <taxon>Escherichia</taxon>
    </lineage>
</organism>
<accession>A0A376KZH6</accession>
<evidence type="ECO:0000313" key="3">
    <source>
        <dbReference type="Proteomes" id="UP000255460"/>
    </source>
</evidence>
<proteinExistence type="predicted"/>
<gene>
    <name evidence="2" type="ORF">NCTC10418_05746</name>
</gene>
<sequence>MVATGAQLEFRDTDGLQESSPPIPIWKPSIFSHVPSFRVQQMAMAGFHQLLLAVATDIELEVAAPLVWAIIQFARPAAQTVFAREDVRGIHV</sequence>
<name>A0A376KZH6_ECOLX</name>
<dbReference type="Proteomes" id="UP000255460">
    <property type="component" value="Unassembled WGS sequence"/>
</dbReference>
<dbReference type="EMBL" id="UFZQ01000001">
    <property type="protein sequence ID" value="STE88055.1"/>
    <property type="molecule type" value="Genomic_DNA"/>
</dbReference>
<protein>
    <submittedName>
        <fullName evidence="2">Uncharacterized protein</fullName>
    </submittedName>
</protein>
<evidence type="ECO:0000256" key="1">
    <source>
        <dbReference type="SAM" id="MobiDB-lite"/>
    </source>
</evidence>
<feature type="region of interest" description="Disordered" evidence="1">
    <location>
        <begin position="1"/>
        <end position="21"/>
    </location>
</feature>
<dbReference type="AlphaFoldDB" id="A0A376KZH6"/>
<evidence type="ECO:0000313" key="2">
    <source>
        <dbReference type="EMBL" id="STE88055.1"/>
    </source>
</evidence>
<reference evidence="2 3" key="1">
    <citation type="submission" date="2018-06" db="EMBL/GenBank/DDBJ databases">
        <authorList>
            <consortium name="Pathogen Informatics"/>
            <person name="Doyle S."/>
        </authorList>
    </citation>
    <scope>NUCLEOTIDE SEQUENCE [LARGE SCALE GENOMIC DNA]</scope>
    <source>
        <strain evidence="2 3">NCTC10418</strain>
    </source>
</reference>